<gene>
    <name evidence="9" type="ORF">PMEA_00028749</name>
</gene>
<keyword evidence="4 8" id="KW-0274">FAD</keyword>
<keyword evidence="3 8" id="KW-0285">Flavoprotein</keyword>
<evidence type="ECO:0000256" key="3">
    <source>
        <dbReference type="ARBA" id="ARBA00022630"/>
    </source>
</evidence>
<comment type="cofactor">
    <cofactor evidence="1 8">
        <name>FAD</name>
        <dbReference type="ChEBI" id="CHEBI:57692"/>
    </cofactor>
</comment>
<evidence type="ECO:0000256" key="5">
    <source>
        <dbReference type="ARBA" id="ARBA00022857"/>
    </source>
</evidence>
<evidence type="ECO:0000256" key="7">
    <source>
        <dbReference type="ARBA" id="ARBA00023033"/>
    </source>
</evidence>
<dbReference type="InterPro" id="IPR020946">
    <property type="entry name" value="Flavin_mOase-like"/>
</dbReference>
<sequence length="428" mass="48611">MKLLRVCVIGAGGAGLAIARHLTSQVDIFNVSVFEQASSLGGTWVFNEDTGTDERGLPIYSSMYRNLRTNLPKEVMAFPDFPFPSEWRSFISHQQVLKYLEDYASHFNLYKYISFDSTITSVHPITNEDSHNPQWEVVITNANTKESKSCIFEAVVVCSGHFFDPLIPSIPGLEYFGGLVMHSHDYRDPHPFQGKHVVVLGASSSGQDISLEIAKMAERVYLSHKGHLPCKLPDNVEECRPMSCVSSDGVVHFDDGEQKEVDAILFCTGYNFSFPFLQSDCGVEVSDNRVTPLYKHVFSTKYRTLSFVGLCLRICPFPVFSFQAQFIAAVLSGKTKLPSEEEMNAEEEQEFKEKLASGLRKKYAHFLGEKQWDYMRCLAQLAGVQPPSEACENLYKFISKRRKEFLMDYKNDEYEFTSNGKWKKKIDM</sequence>
<dbReference type="AlphaFoldDB" id="A0AAU9W039"/>
<evidence type="ECO:0000256" key="1">
    <source>
        <dbReference type="ARBA" id="ARBA00001974"/>
    </source>
</evidence>
<evidence type="ECO:0000256" key="6">
    <source>
        <dbReference type="ARBA" id="ARBA00023002"/>
    </source>
</evidence>
<name>A0AAU9W039_9CNID</name>
<keyword evidence="7 8" id="KW-0503">Monooxygenase</keyword>
<comment type="caution">
    <text evidence="9">The sequence shown here is derived from an EMBL/GenBank/DDBJ whole genome shotgun (WGS) entry which is preliminary data.</text>
</comment>
<accession>A0AAU9W039</accession>
<dbReference type="InterPro" id="IPR050346">
    <property type="entry name" value="FMO-like"/>
</dbReference>
<evidence type="ECO:0000313" key="10">
    <source>
        <dbReference type="Proteomes" id="UP001159428"/>
    </source>
</evidence>
<evidence type="ECO:0000256" key="4">
    <source>
        <dbReference type="ARBA" id="ARBA00022827"/>
    </source>
</evidence>
<dbReference type="SUPFAM" id="SSF51905">
    <property type="entry name" value="FAD/NAD(P)-binding domain"/>
    <property type="match status" value="2"/>
</dbReference>
<dbReference type="GO" id="GO:0004499">
    <property type="term" value="F:N,N-dimethylaniline monooxygenase activity"/>
    <property type="evidence" value="ECO:0007669"/>
    <property type="project" value="InterPro"/>
</dbReference>
<protein>
    <recommendedName>
        <fullName evidence="8">Flavin-containing monooxygenase</fullName>
        <ecNumber evidence="8">1.-.-.-</ecNumber>
    </recommendedName>
</protein>
<keyword evidence="6 8" id="KW-0560">Oxidoreductase</keyword>
<dbReference type="Pfam" id="PF00743">
    <property type="entry name" value="FMO-like"/>
    <property type="match status" value="2"/>
</dbReference>
<evidence type="ECO:0000256" key="2">
    <source>
        <dbReference type="ARBA" id="ARBA00009183"/>
    </source>
</evidence>
<evidence type="ECO:0000313" key="9">
    <source>
        <dbReference type="EMBL" id="CAH3042296.1"/>
    </source>
</evidence>
<dbReference type="EC" id="1.-.-.-" evidence="8"/>
<dbReference type="PANTHER" id="PTHR23023">
    <property type="entry name" value="DIMETHYLANILINE MONOOXYGENASE"/>
    <property type="match status" value="1"/>
</dbReference>
<dbReference type="GO" id="GO:0050660">
    <property type="term" value="F:flavin adenine dinucleotide binding"/>
    <property type="evidence" value="ECO:0007669"/>
    <property type="project" value="InterPro"/>
</dbReference>
<dbReference type="PIRSF" id="PIRSF000332">
    <property type="entry name" value="FMO"/>
    <property type="match status" value="1"/>
</dbReference>
<dbReference type="InterPro" id="IPR036188">
    <property type="entry name" value="FAD/NAD-bd_sf"/>
</dbReference>
<evidence type="ECO:0000256" key="8">
    <source>
        <dbReference type="RuleBase" id="RU361177"/>
    </source>
</evidence>
<proteinExistence type="inferred from homology"/>
<dbReference type="GO" id="GO:0050661">
    <property type="term" value="F:NADP binding"/>
    <property type="evidence" value="ECO:0007669"/>
    <property type="project" value="InterPro"/>
</dbReference>
<dbReference type="InterPro" id="IPR000960">
    <property type="entry name" value="Flavin_mOase"/>
</dbReference>
<organism evidence="9 10">
    <name type="scientific">Pocillopora meandrina</name>
    <dbReference type="NCBI Taxonomy" id="46732"/>
    <lineage>
        <taxon>Eukaryota</taxon>
        <taxon>Metazoa</taxon>
        <taxon>Cnidaria</taxon>
        <taxon>Anthozoa</taxon>
        <taxon>Hexacorallia</taxon>
        <taxon>Scleractinia</taxon>
        <taxon>Astrocoeniina</taxon>
        <taxon>Pocilloporidae</taxon>
        <taxon>Pocillopora</taxon>
    </lineage>
</organism>
<keyword evidence="5" id="KW-0521">NADP</keyword>
<dbReference type="EMBL" id="CALNXJ010000006">
    <property type="protein sequence ID" value="CAH3042296.1"/>
    <property type="molecule type" value="Genomic_DNA"/>
</dbReference>
<dbReference type="Proteomes" id="UP001159428">
    <property type="component" value="Unassembled WGS sequence"/>
</dbReference>
<comment type="similarity">
    <text evidence="2 8">Belongs to the FMO family.</text>
</comment>
<dbReference type="Gene3D" id="3.50.50.60">
    <property type="entry name" value="FAD/NAD(P)-binding domain"/>
    <property type="match status" value="2"/>
</dbReference>
<keyword evidence="10" id="KW-1185">Reference proteome</keyword>
<reference evidence="9 10" key="1">
    <citation type="submission" date="2022-05" db="EMBL/GenBank/DDBJ databases">
        <authorList>
            <consortium name="Genoscope - CEA"/>
            <person name="William W."/>
        </authorList>
    </citation>
    <scope>NUCLEOTIDE SEQUENCE [LARGE SCALE GENOMIC DNA]</scope>
</reference>
<dbReference type="FunFam" id="3.50.50.60:FF:000138">
    <property type="entry name" value="Flavin-containing monooxygenase"/>
    <property type="match status" value="1"/>
</dbReference>
<dbReference type="PRINTS" id="PR00370">
    <property type="entry name" value="FMOXYGENASE"/>
</dbReference>